<dbReference type="STRING" id="1817822.A2826_02775"/>
<dbReference type="AlphaFoldDB" id="A0A1F5NRQ3"/>
<dbReference type="Pfam" id="PF08241">
    <property type="entry name" value="Methyltransf_11"/>
    <property type="match status" value="1"/>
</dbReference>
<dbReference type="GO" id="GO:0008757">
    <property type="term" value="F:S-adenosylmethionine-dependent methyltransferase activity"/>
    <property type="evidence" value="ECO:0007669"/>
    <property type="project" value="InterPro"/>
</dbReference>
<dbReference type="InterPro" id="IPR029063">
    <property type="entry name" value="SAM-dependent_MTases_sf"/>
</dbReference>
<gene>
    <name evidence="2" type="ORF">A2826_02775</name>
</gene>
<feature type="domain" description="Methyltransferase type 11" evidence="1">
    <location>
        <begin position="56"/>
        <end position="104"/>
    </location>
</feature>
<dbReference type="SUPFAM" id="SSF53335">
    <property type="entry name" value="S-adenosyl-L-methionine-dependent methyltransferases"/>
    <property type="match status" value="1"/>
</dbReference>
<dbReference type="PANTHER" id="PTHR43591">
    <property type="entry name" value="METHYLTRANSFERASE"/>
    <property type="match status" value="1"/>
</dbReference>
<evidence type="ECO:0000259" key="1">
    <source>
        <dbReference type="Pfam" id="PF08241"/>
    </source>
</evidence>
<sequence>MTDNFFVEKLRLISQRKKILDAGSSTPWRKEMAPYKKWFAHAEYETLDLDPASEVTYRADIQEMPLPNESYDAVICKAVLHIIPSPAQAVAEIHRVLKPGGLVLAYVPYIYPYHGQKGVCLDYWRFSKDGIRELFKNFHSLEVSPADGYFVTILNFFPIWTVRKIIKPIAKFLDKVLDTKKRNNVSGYYVYGVK</sequence>
<reference evidence="2 3" key="1">
    <citation type="journal article" date="2016" name="Nat. Commun.">
        <title>Thousands of microbial genomes shed light on interconnected biogeochemical processes in an aquifer system.</title>
        <authorList>
            <person name="Anantharaman K."/>
            <person name="Brown C.T."/>
            <person name="Hug L.A."/>
            <person name="Sharon I."/>
            <person name="Castelle C.J."/>
            <person name="Probst A.J."/>
            <person name="Thomas B.C."/>
            <person name="Singh A."/>
            <person name="Wilkins M.J."/>
            <person name="Karaoz U."/>
            <person name="Brodie E.L."/>
            <person name="Williams K.H."/>
            <person name="Hubbard S.S."/>
            <person name="Banfield J.F."/>
        </authorList>
    </citation>
    <scope>NUCLEOTIDE SEQUENCE [LARGE SCALE GENOMIC DNA]</scope>
</reference>
<name>A0A1F5NRQ3_9BACT</name>
<proteinExistence type="predicted"/>
<evidence type="ECO:0000313" key="2">
    <source>
        <dbReference type="EMBL" id="OGE80355.1"/>
    </source>
</evidence>
<comment type="caution">
    <text evidence="2">The sequence shown here is derived from an EMBL/GenBank/DDBJ whole genome shotgun (WGS) entry which is preliminary data.</text>
</comment>
<dbReference type="Gene3D" id="3.40.50.150">
    <property type="entry name" value="Vaccinia Virus protein VP39"/>
    <property type="match status" value="1"/>
</dbReference>
<organism evidence="2 3">
    <name type="scientific">Candidatus Doudnabacteria bacterium RIFCSPHIGHO2_01_FULL_43_23</name>
    <dbReference type="NCBI Taxonomy" id="1817822"/>
    <lineage>
        <taxon>Bacteria</taxon>
        <taxon>Candidatus Doudnaibacteriota</taxon>
    </lineage>
</organism>
<dbReference type="CDD" id="cd02440">
    <property type="entry name" value="AdoMet_MTases"/>
    <property type="match status" value="1"/>
</dbReference>
<evidence type="ECO:0000313" key="3">
    <source>
        <dbReference type="Proteomes" id="UP000177912"/>
    </source>
</evidence>
<protein>
    <recommendedName>
        <fullName evidence="1">Methyltransferase type 11 domain-containing protein</fullName>
    </recommendedName>
</protein>
<dbReference type="Proteomes" id="UP000177912">
    <property type="component" value="Unassembled WGS sequence"/>
</dbReference>
<dbReference type="InterPro" id="IPR013216">
    <property type="entry name" value="Methyltransf_11"/>
</dbReference>
<accession>A0A1F5NRQ3</accession>
<dbReference type="EMBL" id="MFEI01000034">
    <property type="protein sequence ID" value="OGE80355.1"/>
    <property type="molecule type" value="Genomic_DNA"/>
</dbReference>